<keyword evidence="1" id="KW-0472">Membrane</keyword>
<feature type="transmembrane region" description="Helical" evidence="1">
    <location>
        <begin position="54"/>
        <end position="71"/>
    </location>
</feature>
<evidence type="ECO:0000313" key="2">
    <source>
        <dbReference type="EnsemblMetazoa" id="ACUA006501-PA"/>
    </source>
</evidence>
<dbReference type="EMBL" id="AXCM01000096">
    <property type="status" value="NOT_ANNOTATED_CDS"/>
    <property type="molecule type" value="Genomic_DNA"/>
</dbReference>
<sequence length="135" mass="13992">MRRSLSVSRSVLLSALLLLCSVPFVWLLAAASSALKSAVGPLDILRISGPHGPFVGPLLMWLVGLLFRLLASSRAELLLLVVLTALAAAADAAAAAAIAAAAVEFMISSSNCASSSVSESNRLVEEKRRNVGSFT</sequence>
<name>A0A182M0J2_9DIPT</name>
<keyword evidence="3" id="KW-1185">Reference proteome</keyword>
<protein>
    <submittedName>
        <fullName evidence="2">Uncharacterized protein</fullName>
    </submittedName>
</protein>
<reference evidence="3" key="1">
    <citation type="submission" date="2013-09" db="EMBL/GenBank/DDBJ databases">
        <title>The Genome Sequence of Anopheles culicifacies species A.</title>
        <authorList>
            <consortium name="The Broad Institute Genomics Platform"/>
            <person name="Neafsey D.E."/>
            <person name="Besansky N."/>
            <person name="Howell P."/>
            <person name="Walton C."/>
            <person name="Young S.K."/>
            <person name="Zeng Q."/>
            <person name="Gargeya S."/>
            <person name="Fitzgerald M."/>
            <person name="Haas B."/>
            <person name="Abouelleil A."/>
            <person name="Allen A.W."/>
            <person name="Alvarado L."/>
            <person name="Arachchi H.M."/>
            <person name="Berlin A.M."/>
            <person name="Chapman S.B."/>
            <person name="Gainer-Dewar J."/>
            <person name="Goldberg J."/>
            <person name="Griggs A."/>
            <person name="Gujja S."/>
            <person name="Hansen M."/>
            <person name="Howarth C."/>
            <person name="Imamovic A."/>
            <person name="Ireland A."/>
            <person name="Larimer J."/>
            <person name="McCowan C."/>
            <person name="Murphy C."/>
            <person name="Pearson M."/>
            <person name="Poon T.W."/>
            <person name="Priest M."/>
            <person name="Roberts A."/>
            <person name="Saif S."/>
            <person name="Shea T."/>
            <person name="Sisk P."/>
            <person name="Sykes S."/>
            <person name="Wortman J."/>
            <person name="Nusbaum C."/>
            <person name="Birren B."/>
        </authorList>
    </citation>
    <scope>NUCLEOTIDE SEQUENCE [LARGE SCALE GENOMIC DNA]</scope>
    <source>
        <strain evidence="3">A-37</strain>
    </source>
</reference>
<evidence type="ECO:0000313" key="3">
    <source>
        <dbReference type="Proteomes" id="UP000075883"/>
    </source>
</evidence>
<reference evidence="2" key="2">
    <citation type="submission" date="2020-05" db="UniProtKB">
        <authorList>
            <consortium name="EnsemblMetazoa"/>
        </authorList>
    </citation>
    <scope>IDENTIFICATION</scope>
    <source>
        <strain evidence="2">A-37</strain>
    </source>
</reference>
<dbReference type="VEuPathDB" id="VectorBase:ACUA006501"/>
<dbReference type="AlphaFoldDB" id="A0A182M0J2"/>
<dbReference type="Proteomes" id="UP000075883">
    <property type="component" value="Unassembled WGS sequence"/>
</dbReference>
<organism evidence="2 3">
    <name type="scientific">Anopheles culicifacies</name>
    <dbReference type="NCBI Taxonomy" id="139723"/>
    <lineage>
        <taxon>Eukaryota</taxon>
        <taxon>Metazoa</taxon>
        <taxon>Ecdysozoa</taxon>
        <taxon>Arthropoda</taxon>
        <taxon>Hexapoda</taxon>
        <taxon>Insecta</taxon>
        <taxon>Pterygota</taxon>
        <taxon>Neoptera</taxon>
        <taxon>Endopterygota</taxon>
        <taxon>Diptera</taxon>
        <taxon>Nematocera</taxon>
        <taxon>Culicoidea</taxon>
        <taxon>Culicidae</taxon>
        <taxon>Anophelinae</taxon>
        <taxon>Anopheles</taxon>
        <taxon>culicifacies species complex</taxon>
    </lineage>
</organism>
<keyword evidence="1" id="KW-0812">Transmembrane</keyword>
<dbReference type="EnsemblMetazoa" id="ACUA006501-RA">
    <property type="protein sequence ID" value="ACUA006501-PA"/>
    <property type="gene ID" value="ACUA006501"/>
</dbReference>
<proteinExistence type="predicted"/>
<evidence type="ECO:0000256" key="1">
    <source>
        <dbReference type="SAM" id="Phobius"/>
    </source>
</evidence>
<feature type="transmembrane region" description="Helical" evidence="1">
    <location>
        <begin position="78"/>
        <end position="103"/>
    </location>
</feature>
<keyword evidence="1" id="KW-1133">Transmembrane helix</keyword>
<accession>A0A182M0J2</accession>